<protein>
    <submittedName>
        <fullName evidence="1">Uncharacterized protein</fullName>
    </submittedName>
</protein>
<evidence type="ECO:0000313" key="2">
    <source>
        <dbReference type="Proteomes" id="UP000027222"/>
    </source>
</evidence>
<evidence type="ECO:0000313" key="1">
    <source>
        <dbReference type="EMBL" id="KDR67336.1"/>
    </source>
</evidence>
<keyword evidence="2" id="KW-1185">Reference proteome</keyword>
<proteinExistence type="predicted"/>
<name>A0A067S921_GALM3</name>
<dbReference type="EMBL" id="KL142415">
    <property type="protein sequence ID" value="KDR67336.1"/>
    <property type="molecule type" value="Genomic_DNA"/>
</dbReference>
<dbReference type="AlphaFoldDB" id="A0A067S921"/>
<gene>
    <name evidence="1" type="ORF">GALMADRAFT_1356310</name>
</gene>
<accession>A0A067S921</accession>
<sequence length="276" mass="31764">MYSQVGPQIQRPALIPRNPTSLAPPDAVRFKITMPHGSDLRLAFLMHLDEINETLPPGIHPLKFGVFGTFKYLQDRHHQTEKTFKIRFYELCPATEREKDCFASVEWRVLEDPGTGELKFWNGMISFPLCGLDNTKNSIDLFMRKAGYKTRTSHLASPPNPTLTRQVLVDNHRTYHSLENVVHAHANGTDSRYLSARHIYPGPVDYYSLLVDLRKERYESREYDGRVEMYNIPRPSGLKCRDSQILRPMIVWLLLSALERDQEAFSIYVGGEAARS</sequence>
<reference evidence="2" key="1">
    <citation type="journal article" date="2014" name="Proc. Natl. Acad. Sci. U.S.A.">
        <title>Extensive sampling of basidiomycete genomes demonstrates inadequacy of the white-rot/brown-rot paradigm for wood decay fungi.</title>
        <authorList>
            <person name="Riley R."/>
            <person name="Salamov A.A."/>
            <person name="Brown D.W."/>
            <person name="Nagy L.G."/>
            <person name="Floudas D."/>
            <person name="Held B.W."/>
            <person name="Levasseur A."/>
            <person name="Lombard V."/>
            <person name="Morin E."/>
            <person name="Otillar R."/>
            <person name="Lindquist E.A."/>
            <person name="Sun H."/>
            <person name="LaButti K.M."/>
            <person name="Schmutz J."/>
            <person name="Jabbour D."/>
            <person name="Luo H."/>
            <person name="Baker S.E."/>
            <person name="Pisabarro A.G."/>
            <person name="Walton J.D."/>
            <person name="Blanchette R.A."/>
            <person name="Henrissat B."/>
            <person name="Martin F."/>
            <person name="Cullen D."/>
            <person name="Hibbett D.S."/>
            <person name="Grigoriev I.V."/>
        </authorList>
    </citation>
    <scope>NUCLEOTIDE SEQUENCE [LARGE SCALE GENOMIC DNA]</scope>
    <source>
        <strain evidence="2">CBS 339.88</strain>
    </source>
</reference>
<dbReference type="Proteomes" id="UP000027222">
    <property type="component" value="Unassembled WGS sequence"/>
</dbReference>
<organism evidence="1 2">
    <name type="scientific">Galerina marginata (strain CBS 339.88)</name>
    <dbReference type="NCBI Taxonomy" id="685588"/>
    <lineage>
        <taxon>Eukaryota</taxon>
        <taxon>Fungi</taxon>
        <taxon>Dikarya</taxon>
        <taxon>Basidiomycota</taxon>
        <taxon>Agaricomycotina</taxon>
        <taxon>Agaricomycetes</taxon>
        <taxon>Agaricomycetidae</taxon>
        <taxon>Agaricales</taxon>
        <taxon>Agaricineae</taxon>
        <taxon>Strophariaceae</taxon>
        <taxon>Galerina</taxon>
    </lineage>
</organism>
<dbReference type="HOGENOM" id="CLU_1008470_0_0_1"/>